<protein>
    <submittedName>
        <fullName evidence="1">Uncharacterized protein</fullName>
    </submittedName>
</protein>
<keyword evidence="2" id="KW-1185">Reference proteome</keyword>
<gene>
    <name evidence="1" type="ORF">CLV38_13911</name>
</gene>
<dbReference type="EMBL" id="PVTO01000039">
    <property type="protein sequence ID" value="PRY74755.1"/>
    <property type="molecule type" value="Genomic_DNA"/>
</dbReference>
<dbReference type="AlphaFoldDB" id="A0A2T0VTV1"/>
<sequence length="231" mass="27931">MEYTIEEIINKVIEQFNISNVGIADRNRYRKRIEKIIKDFEFDAVDEDDVPVSRKRSGKKYSENVKGFILFNNDHENYKRPPTAFEYWLNQSEYNSYAPVKPADYYQSEVEKIEIERAELLPKIDLEKEMSYSQDYINTRTISEEDFSQKKVEIMSRALFDMFFILDEEKLQRDMEAYLYSLTEQTPEMRRAIDDLENHPHRYVSYKEELNQEFKTKLSEYLNIKPKHNDY</sequence>
<dbReference type="RefSeq" id="WP_146129020.1">
    <property type="nucleotide sequence ID" value="NZ_PVTO01000039.1"/>
</dbReference>
<organism evidence="1 2">
    <name type="scientific">Alkalibacterium olivapovliticus</name>
    <dbReference type="NCBI Taxonomy" id="99907"/>
    <lineage>
        <taxon>Bacteria</taxon>
        <taxon>Bacillati</taxon>
        <taxon>Bacillota</taxon>
        <taxon>Bacilli</taxon>
        <taxon>Lactobacillales</taxon>
        <taxon>Carnobacteriaceae</taxon>
        <taxon>Alkalibacterium</taxon>
    </lineage>
</organism>
<comment type="caution">
    <text evidence="1">The sequence shown here is derived from an EMBL/GenBank/DDBJ whole genome shotgun (WGS) entry which is preliminary data.</text>
</comment>
<reference evidence="1 2" key="1">
    <citation type="submission" date="2018-03" db="EMBL/GenBank/DDBJ databases">
        <title>Genomic Encyclopedia of Archaeal and Bacterial Type Strains, Phase II (KMG-II): from individual species to whole genera.</title>
        <authorList>
            <person name="Goeker M."/>
        </authorList>
    </citation>
    <scope>NUCLEOTIDE SEQUENCE [LARGE SCALE GENOMIC DNA]</scope>
    <source>
        <strain evidence="1 2">DSM 13175</strain>
    </source>
</reference>
<evidence type="ECO:0000313" key="1">
    <source>
        <dbReference type="EMBL" id="PRY74755.1"/>
    </source>
</evidence>
<name>A0A2T0VTV1_9LACT</name>
<dbReference type="Proteomes" id="UP000238205">
    <property type="component" value="Unassembled WGS sequence"/>
</dbReference>
<evidence type="ECO:0000313" key="2">
    <source>
        <dbReference type="Proteomes" id="UP000238205"/>
    </source>
</evidence>
<accession>A0A2T0VTV1</accession>
<proteinExistence type="predicted"/>